<comment type="similarity">
    <text evidence="2">Belongs to the etk/wzc family.</text>
</comment>
<dbReference type="InterPro" id="IPR005702">
    <property type="entry name" value="Wzc-like_C"/>
</dbReference>
<dbReference type="Pfam" id="PF13614">
    <property type="entry name" value="AAA_31"/>
    <property type="match status" value="1"/>
</dbReference>
<dbReference type="GO" id="GO:0005524">
    <property type="term" value="F:ATP binding"/>
    <property type="evidence" value="ECO:0007669"/>
    <property type="project" value="UniProtKB-KW"/>
</dbReference>
<evidence type="ECO:0000256" key="1">
    <source>
        <dbReference type="ARBA" id="ARBA00007316"/>
    </source>
</evidence>
<feature type="transmembrane region" description="Helical" evidence="10">
    <location>
        <begin position="503"/>
        <end position="521"/>
    </location>
</feature>
<dbReference type="InterPro" id="IPR027417">
    <property type="entry name" value="P-loop_NTPase"/>
</dbReference>
<evidence type="ECO:0000313" key="14">
    <source>
        <dbReference type="Proteomes" id="UP000711407"/>
    </source>
</evidence>
<dbReference type="EC" id="2.7.10.2" evidence="3"/>
<feature type="domain" description="AAA" evidence="11">
    <location>
        <begin position="611"/>
        <end position="729"/>
    </location>
</feature>
<gene>
    <name evidence="13" type="ORF">K8V47_07750</name>
</gene>
<evidence type="ECO:0000256" key="7">
    <source>
        <dbReference type="ARBA" id="ARBA00022840"/>
    </source>
</evidence>
<dbReference type="PANTHER" id="PTHR32309:SF13">
    <property type="entry name" value="FERRIC ENTEROBACTIN TRANSPORT PROTEIN FEPE"/>
    <property type="match status" value="1"/>
</dbReference>
<dbReference type="EMBL" id="DYXT01000039">
    <property type="protein sequence ID" value="HJE39630.1"/>
    <property type="molecule type" value="Genomic_DNA"/>
</dbReference>
<evidence type="ECO:0000256" key="6">
    <source>
        <dbReference type="ARBA" id="ARBA00022777"/>
    </source>
</evidence>
<evidence type="ECO:0000259" key="11">
    <source>
        <dbReference type="Pfam" id="PF13614"/>
    </source>
</evidence>
<dbReference type="InterPro" id="IPR025669">
    <property type="entry name" value="AAA_dom"/>
</dbReference>
<dbReference type="GO" id="GO:0005886">
    <property type="term" value="C:plasma membrane"/>
    <property type="evidence" value="ECO:0007669"/>
    <property type="project" value="UniProtKB-ARBA"/>
</dbReference>
<reference evidence="13" key="1">
    <citation type="journal article" date="2021" name="PeerJ">
        <title>Extensive microbial diversity within the chicken gut microbiome revealed by metagenomics and culture.</title>
        <authorList>
            <person name="Gilroy R."/>
            <person name="Ravi A."/>
            <person name="Getino M."/>
            <person name="Pursley I."/>
            <person name="Horton D.L."/>
            <person name="Alikhan N.F."/>
            <person name="Baker D."/>
            <person name="Gharbi K."/>
            <person name="Hall N."/>
            <person name="Watson M."/>
            <person name="Adriaenssens E.M."/>
            <person name="Foster-Nyarko E."/>
            <person name="Jarju S."/>
            <person name="Secka A."/>
            <person name="Antonio M."/>
            <person name="Oren A."/>
            <person name="Chaudhuri R.R."/>
            <person name="La Ragione R."/>
            <person name="Hildebrand F."/>
            <person name="Pallen M.J."/>
        </authorList>
    </citation>
    <scope>NUCLEOTIDE SEQUENCE</scope>
    <source>
        <strain evidence="13">4100</strain>
    </source>
</reference>
<dbReference type="InterPro" id="IPR032807">
    <property type="entry name" value="GNVR"/>
</dbReference>
<keyword evidence="8" id="KW-0829">Tyrosine-protein kinase</keyword>
<keyword evidence="6" id="KW-0418">Kinase</keyword>
<name>A0A921E9C0_9BACT</name>
<evidence type="ECO:0000313" key="13">
    <source>
        <dbReference type="EMBL" id="HJE39630.1"/>
    </source>
</evidence>
<dbReference type="SUPFAM" id="SSF52540">
    <property type="entry name" value="P-loop containing nucleoside triphosphate hydrolases"/>
    <property type="match status" value="1"/>
</dbReference>
<comment type="catalytic activity">
    <reaction evidence="9">
        <text>L-tyrosyl-[protein] + ATP = O-phospho-L-tyrosyl-[protein] + ADP + H(+)</text>
        <dbReference type="Rhea" id="RHEA:10596"/>
        <dbReference type="Rhea" id="RHEA-COMP:10136"/>
        <dbReference type="Rhea" id="RHEA-COMP:20101"/>
        <dbReference type="ChEBI" id="CHEBI:15378"/>
        <dbReference type="ChEBI" id="CHEBI:30616"/>
        <dbReference type="ChEBI" id="CHEBI:46858"/>
        <dbReference type="ChEBI" id="CHEBI:61978"/>
        <dbReference type="ChEBI" id="CHEBI:456216"/>
        <dbReference type="EC" id="2.7.10.2"/>
    </reaction>
</comment>
<evidence type="ECO:0000256" key="5">
    <source>
        <dbReference type="ARBA" id="ARBA00022741"/>
    </source>
</evidence>
<evidence type="ECO:0000259" key="12">
    <source>
        <dbReference type="Pfam" id="PF13807"/>
    </source>
</evidence>
<evidence type="ECO:0000256" key="4">
    <source>
        <dbReference type="ARBA" id="ARBA00022679"/>
    </source>
</evidence>
<reference evidence="13" key="2">
    <citation type="submission" date="2021-09" db="EMBL/GenBank/DDBJ databases">
        <authorList>
            <person name="Gilroy R."/>
        </authorList>
    </citation>
    <scope>NUCLEOTIDE SEQUENCE</scope>
    <source>
        <strain evidence="13">4100</strain>
    </source>
</reference>
<keyword evidence="7" id="KW-0067">ATP-binding</keyword>
<keyword evidence="10" id="KW-1133">Transmembrane helix</keyword>
<protein>
    <recommendedName>
        <fullName evidence="3">non-specific protein-tyrosine kinase</fullName>
        <ecNumber evidence="3">2.7.10.2</ecNumber>
    </recommendedName>
</protein>
<dbReference type="Pfam" id="PF13807">
    <property type="entry name" value="GNVR"/>
    <property type="match status" value="1"/>
</dbReference>
<evidence type="ECO:0000256" key="9">
    <source>
        <dbReference type="ARBA" id="ARBA00051245"/>
    </source>
</evidence>
<evidence type="ECO:0000256" key="3">
    <source>
        <dbReference type="ARBA" id="ARBA00011903"/>
    </source>
</evidence>
<evidence type="ECO:0000256" key="2">
    <source>
        <dbReference type="ARBA" id="ARBA00008883"/>
    </source>
</evidence>
<dbReference type="Proteomes" id="UP000711407">
    <property type="component" value="Unassembled WGS sequence"/>
</dbReference>
<keyword evidence="4 13" id="KW-0808">Transferase</keyword>
<dbReference type="PANTHER" id="PTHR32309">
    <property type="entry name" value="TYROSINE-PROTEIN KINASE"/>
    <property type="match status" value="1"/>
</dbReference>
<evidence type="ECO:0000256" key="10">
    <source>
        <dbReference type="SAM" id="Phobius"/>
    </source>
</evidence>
<keyword evidence="10" id="KW-0812">Transmembrane</keyword>
<feature type="transmembrane region" description="Helical" evidence="10">
    <location>
        <begin position="21"/>
        <end position="45"/>
    </location>
</feature>
<comment type="caution">
    <text evidence="13">The sequence shown here is derived from an EMBL/GenBank/DDBJ whole genome shotgun (WGS) entry which is preliminary data.</text>
</comment>
<dbReference type="NCBIfam" id="TIGR01007">
    <property type="entry name" value="eps_fam"/>
    <property type="match status" value="1"/>
</dbReference>
<keyword evidence="5" id="KW-0547">Nucleotide-binding</keyword>
<evidence type="ECO:0000256" key="8">
    <source>
        <dbReference type="ARBA" id="ARBA00023137"/>
    </source>
</evidence>
<sequence length="805" mass="90483">MPTKMQAAPKRPADSINIKELLYYFLSKWYWFVISVAVCVAFASYKLMSTRPTYVRTITVMFKTEESGNGTLAMPDLSALGISNNSGDLANEMIVIRSVDLLTDVVATLDLNNMYYVDNGLHNKLLYNNSPVTAVNMAPEDKKLKGYYSFTITMVSATRFTLSDFAGGAGDTKNLILSGEVGRTYKTPVGPFRINTTEYFTKEYINEPVTFIHNTPEALAASFSGNITFELKEFSTSIINLIMTDESPQRAEDVLNTLLDVYNQRYVIERNQAAQAASQFITDRLNVIENELGDVESNISNYRSSNLIGDGSSTANGAMQQRQQSQNAILELNNRLSLVKYLRREVQNASLDQPLPNPAGIEGTTVESQIAEYNTIVRERNRMLATSSDNNPLVQDRTNTLNTLRKTMVQSIDNYLLTLNTTLRTLEQQEAKSTSELIRSPSQAKYLLSVERQQKVKEQLYLFLLQKREENELSQAYTAFNTRIINRANGPGAPIAPRGKSTILMAIAIGIAFPLIIIFIIKNLDSKVRNRRDLAHLPIPYLGEIPFYGKKPTLKSRILLSRNPESDIRSIVVRPKNSNAINEAFRVVRSNFHFISQTQGLTAHKDDIRVMMVTSFFSGSGKTFIALNFATSLAVQNHRTVLIDLDMRKGVMSKTVGPGHKGISNYIIGQSDINEIIVHNIDDIEGLDMIPVGAIPPNPSEMLYSSQFEQLISQLKTKYDYIIIDCPPIDIVADAQIIGRLTDMTVFVVRAGMFDKADLHQIQELYDTNRYRNIALILNGVDIKNSYYSNRYYGYGNKYADYIKE</sequence>
<keyword evidence="10" id="KW-0472">Membrane</keyword>
<accession>A0A921E9C0</accession>
<dbReference type="GO" id="GO:0042802">
    <property type="term" value="F:identical protein binding"/>
    <property type="evidence" value="ECO:0007669"/>
    <property type="project" value="UniProtKB-ARBA"/>
</dbReference>
<dbReference type="FunFam" id="3.40.50.300:FF:000527">
    <property type="entry name" value="Tyrosine-protein kinase etk"/>
    <property type="match status" value="1"/>
</dbReference>
<proteinExistence type="inferred from homology"/>
<dbReference type="CDD" id="cd05387">
    <property type="entry name" value="BY-kinase"/>
    <property type="match status" value="1"/>
</dbReference>
<comment type="similarity">
    <text evidence="1">Belongs to the CpsD/CapB family.</text>
</comment>
<dbReference type="Gene3D" id="3.40.50.300">
    <property type="entry name" value="P-loop containing nucleotide triphosphate hydrolases"/>
    <property type="match status" value="1"/>
</dbReference>
<dbReference type="GO" id="GO:0004715">
    <property type="term" value="F:non-membrane spanning protein tyrosine kinase activity"/>
    <property type="evidence" value="ECO:0007669"/>
    <property type="project" value="UniProtKB-EC"/>
</dbReference>
<dbReference type="InterPro" id="IPR050445">
    <property type="entry name" value="Bact_polysacc_biosynth/exp"/>
</dbReference>
<dbReference type="AlphaFoldDB" id="A0A921E9C0"/>
<organism evidence="13 14">
    <name type="scientific">Candidatus Amulumruptor caecigallinarius</name>
    <dbReference type="NCBI Taxonomy" id="2109911"/>
    <lineage>
        <taxon>Bacteria</taxon>
        <taxon>Pseudomonadati</taxon>
        <taxon>Bacteroidota</taxon>
        <taxon>Bacteroidia</taxon>
        <taxon>Bacteroidales</taxon>
        <taxon>Muribaculaceae</taxon>
        <taxon>Candidatus Amulumruptor</taxon>
    </lineage>
</organism>
<feature type="domain" description="Tyrosine-protein kinase G-rich" evidence="12">
    <location>
        <begin position="445"/>
        <end position="520"/>
    </location>
</feature>